<feature type="non-terminal residue" evidence="1">
    <location>
        <position position="1"/>
    </location>
</feature>
<reference evidence="1 2" key="1">
    <citation type="journal article" date="2019" name="Front. Genet.">
        <title>Whole-Genome Sequencing of the Opportunistic Yeast Pathogen Candida inconspicua Uncovers Its Hybrid Origin.</title>
        <authorList>
            <person name="Mixao V."/>
            <person name="Hansen A.P."/>
            <person name="Saus E."/>
            <person name="Boekhout T."/>
            <person name="Lass-Florl C."/>
            <person name="Gabaldon T."/>
        </authorList>
    </citation>
    <scope>NUCLEOTIDE SEQUENCE [LARGE SCALE GENOMIC DNA]</scope>
    <source>
        <strain evidence="1 2">CBS 180</strain>
    </source>
</reference>
<organism evidence="1 2">
    <name type="scientific">Pichia inconspicua</name>
    <dbReference type="NCBI Taxonomy" id="52247"/>
    <lineage>
        <taxon>Eukaryota</taxon>
        <taxon>Fungi</taxon>
        <taxon>Dikarya</taxon>
        <taxon>Ascomycota</taxon>
        <taxon>Saccharomycotina</taxon>
        <taxon>Pichiomycetes</taxon>
        <taxon>Pichiales</taxon>
        <taxon>Pichiaceae</taxon>
        <taxon>Pichia</taxon>
    </lineage>
</organism>
<protein>
    <submittedName>
        <fullName evidence="1">Uncharacterized protein</fullName>
    </submittedName>
</protein>
<evidence type="ECO:0000313" key="1">
    <source>
        <dbReference type="EMBL" id="TID31163.1"/>
    </source>
</evidence>
<dbReference type="InterPro" id="IPR043502">
    <property type="entry name" value="DNA/RNA_pol_sf"/>
</dbReference>
<dbReference type="Proteomes" id="UP000307173">
    <property type="component" value="Unassembled WGS sequence"/>
</dbReference>
<accession>A0A4T0X712</accession>
<comment type="caution">
    <text evidence="1">The sequence shown here is derived from an EMBL/GenBank/DDBJ whole genome shotgun (WGS) entry which is preliminary data.</text>
</comment>
<dbReference type="EMBL" id="SELW01000040">
    <property type="protein sequence ID" value="TID31163.1"/>
    <property type="molecule type" value="Genomic_DNA"/>
</dbReference>
<proteinExistence type="predicted"/>
<sequence length="143" mass="16614">QRVDNKHEQKLLVYALDDADDKEVINFVDEMVHRHKSIFSDPVSQFPQHDFEYTVRLEGFDFHKPTPFYANTIHARKIKEFIDDSVENNVLESITDDSLVALAPVFPITQKNKTRVVTDFRRINESLKYGMAPIPPIDLLIQS</sequence>
<dbReference type="AlphaFoldDB" id="A0A4T0X712"/>
<keyword evidence="2" id="KW-1185">Reference proteome</keyword>
<name>A0A4T0X712_9ASCO</name>
<evidence type="ECO:0000313" key="2">
    <source>
        <dbReference type="Proteomes" id="UP000307173"/>
    </source>
</evidence>
<gene>
    <name evidence="1" type="ORF">CANINC_000210</name>
</gene>
<dbReference type="Gene3D" id="3.10.10.10">
    <property type="entry name" value="HIV Type 1 Reverse Transcriptase, subunit A, domain 1"/>
    <property type="match status" value="1"/>
</dbReference>
<dbReference type="SUPFAM" id="SSF56672">
    <property type="entry name" value="DNA/RNA polymerases"/>
    <property type="match status" value="1"/>
</dbReference>